<evidence type="ECO:0000313" key="3">
    <source>
        <dbReference type="EMBL" id="KIJ27979.1"/>
    </source>
</evidence>
<dbReference type="EMBL" id="KN837319">
    <property type="protein sequence ID" value="KIJ27979.1"/>
    <property type="molecule type" value="Genomic_DNA"/>
</dbReference>
<dbReference type="Gene3D" id="2.130.10.10">
    <property type="entry name" value="YVTN repeat-like/Quinoprotein amine dehydrogenase"/>
    <property type="match status" value="1"/>
</dbReference>
<dbReference type="InterPro" id="IPR011047">
    <property type="entry name" value="Quinoprotein_ADH-like_sf"/>
</dbReference>
<dbReference type="OrthoDB" id="63989at2759"/>
<protein>
    <submittedName>
        <fullName evidence="3">Uncharacterized protein</fullName>
    </submittedName>
</protein>
<feature type="transmembrane region" description="Helical" evidence="2">
    <location>
        <begin position="55"/>
        <end position="76"/>
    </location>
</feature>
<dbReference type="AlphaFoldDB" id="A0A0C9U1Q8"/>
<dbReference type="InterPro" id="IPR018391">
    <property type="entry name" value="PQQ_b-propeller_rpt"/>
</dbReference>
<keyword evidence="2" id="KW-0812">Transmembrane</keyword>
<sequence length="295" mass="33009">MSLQGRRRRQGFVDVNAYGKNSLFHFTPGSKPELSQPELDPLILVVDSNHPSYGLWPPIMFSTTSILLITSFLIVFTQCVYVEDFANKVPALATSRGRSTHSDVWPTDFKLSAPSFPGSAQIPEELQLLDIVVVASIDGKLHGLNRKTGRVLWSMKGAPETSTNVTSPHSFDSLVRTEHSAHDPDRELFIIEPQSGDIYILPPMAAPTEPLQRLPMSIQQLVEMSPFSFPGDEERVFVGRKETSMMVVELETGRVKGTVNSETECFWDDQPEVKERDEIDLDELDGTKPPKQKLK</sequence>
<dbReference type="Proteomes" id="UP000054279">
    <property type="component" value="Unassembled WGS sequence"/>
</dbReference>
<keyword evidence="2" id="KW-1133">Transmembrane helix</keyword>
<gene>
    <name evidence="3" type="ORF">M422DRAFT_270830</name>
</gene>
<evidence type="ECO:0000313" key="4">
    <source>
        <dbReference type="Proteomes" id="UP000054279"/>
    </source>
</evidence>
<proteinExistence type="predicted"/>
<feature type="non-terminal residue" evidence="3">
    <location>
        <position position="1"/>
    </location>
</feature>
<dbReference type="SUPFAM" id="SSF50998">
    <property type="entry name" value="Quinoprotein alcohol dehydrogenase-like"/>
    <property type="match status" value="1"/>
</dbReference>
<keyword evidence="4" id="KW-1185">Reference proteome</keyword>
<dbReference type="SMART" id="SM00564">
    <property type="entry name" value="PQQ"/>
    <property type="match status" value="2"/>
</dbReference>
<dbReference type="HOGENOM" id="CLU_082315_0_0_1"/>
<reference evidence="3 4" key="1">
    <citation type="submission" date="2014-06" db="EMBL/GenBank/DDBJ databases">
        <title>Evolutionary Origins and Diversification of the Mycorrhizal Mutualists.</title>
        <authorList>
            <consortium name="DOE Joint Genome Institute"/>
            <consortium name="Mycorrhizal Genomics Consortium"/>
            <person name="Kohler A."/>
            <person name="Kuo A."/>
            <person name="Nagy L.G."/>
            <person name="Floudas D."/>
            <person name="Copeland A."/>
            <person name="Barry K.W."/>
            <person name="Cichocki N."/>
            <person name="Veneault-Fourrey C."/>
            <person name="LaButti K."/>
            <person name="Lindquist E.A."/>
            <person name="Lipzen A."/>
            <person name="Lundell T."/>
            <person name="Morin E."/>
            <person name="Murat C."/>
            <person name="Riley R."/>
            <person name="Ohm R."/>
            <person name="Sun H."/>
            <person name="Tunlid A."/>
            <person name="Henrissat B."/>
            <person name="Grigoriev I.V."/>
            <person name="Hibbett D.S."/>
            <person name="Martin F."/>
        </authorList>
    </citation>
    <scope>NUCLEOTIDE SEQUENCE [LARGE SCALE GENOMIC DNA]</scope>
    <source>
        <strain evidence="3 4">SS14</strain>
    </source>
</reference>
<dbReference type="InterPro" id="IPR015943">
    <property type="entry name" value="WD40/YVTN_repeat-like_dom_sf"/>
</dbReference>
<evidence type="ECO:0000256" key="1">
    <source>
        <dbReference type="SAM" id="MobiDB-lite"/>
    </source>
</evidence>
<feature type="region of interest" description="Disordered" evidence="1">
    <location>
        <begin position="266"/>
        <end position="295"/>
    </location>
</feature>
<organism evidence="3 4">
    <name type="scientific">Sphaerobolus stellatus (strain SS14)</name>
    <dbReference type="NCBI Taxonomy" id="990650"/>
    <lineage>
        <taxon>Eukaryota</taxon>
        <taxon>Fungi</taxon>
        <taxon>Dikarya</taxon>
        <taxon>Basidiomycota</taxon>
        <taxon>Agaricomycotina</taxon>
        <taxon>Agaricomycetes</taxon>
        <taxon>Phallomycetidae</taxon>
        <taxon>Geastrales</taxon>
        <taxon>Sphaerobolaceae</taxon>
        <taxon>Sphaerobolus</taxon>
    </lineage>
</organism>
<keyword evidence="2" id="KW-0472">Membrane</keyword>
<accession>A0A0C9U1Q8</accession>
<name>A0A0C9U1Q8_SPHS4</name>
<evidence type="ECO:0000256" key="2">
    <source>
        <dbReference type="SAM" id="Phobius"/>
    </source>
</evidence>